<dbReference type="Gene3D" id="2.60.470.10">
    <property type="entry name" value="Acid-sensing ion channels like domains"/>
    <property type="match status" value="1"/>
</dbReference>
<dbReference type="Proteomes" id="UP001209878">
    <property type="component" value="Unassembled WGS sequence"/>
</dbReference>
<reference evidence="12" key="1">
    <citation type="journal article" date="2023" name="Mol. Biol. Evol.">
        <title>Third-Generation Sequencing Reveals the Adaptive Role of the Epigenome in Three Deep-Sea Polychaetes.</title>
        <authorList>
            <person name="Perez M."/>
            <person name="Aroh O."/>
            <person name="Sun Y."/>
            <person name="Lan Y."/>
            <person name="Juniper S.K."/>
            <person name="Young C.R."/>
            <person name="Angers B."/>
            <person name="Qian P.Y."/>
        </authorList>
    </citation>
    <scope>NUCLEOTIDE SEQUENCE</scope>
    <source>
        <strain evidence="12">R07B-5</strain>
    </source>
</reference>
<proteinExistence type="inferred from homology"/>
<keyword evidence="3 11" id="KW-0894">Sodium channel</keyword>
<evidence type="ECO:0000313" key="13">
    <source>
        <dbReference type="Proteomes" id="UP001209878"/>
    </source>
</evidence>
<dbReference type="GO" id="GO:0015280">
    <property type="term" value="F:ligand-gated sodium channel activity"/>
    <property type="evidence" value="ECO:0007669"/>
    <property type="project" value="TreeGrafter"/>
</dbReference>
<dbReference type="InterPro" id="IPR001873">
    <property type="entry name" value="ENaC"/>
</dbReference>
<dbReference type="PANTHER" id="PTHR11690">
    <property type="entry name" value="AMILORIDE-SENSITIVE SODIUM CHANNEL-RELATED"/>
    <property type="match status" value="1"/>
</dbReference>
<evidence type="ECO:0000256" key="5">
    <source>
        <dbReference type="ARBA" id="ARBA00022989"/>
    </source>
</evidence>
<keyword evidence="6" id="KW-0915">Sodium</keyword>
<keyword evidence="10 11" id="KW-0407">Ion channel</keyword>
<keyword evidence="7 11" id="KW-0406">Ion transport</keyword>
<evidence type="ECO:0000256" key="3">
    <source>
        <dbReference type="ARBA" id="ARBA00022461"/>
    </source>
</evidence>
<evidence type="ECO:0000256" key="1">
    <source>
        <dbReference type="ARBA" id="ARBA00004141"/>
    </source>
</evidence>
<keyword evidence="9 11" id="KW-0739">Sodium transport</keyword>
<keyword evidence="13" id="KW-1185">Reference proteome</keyword>
<comment type="similarity">
    <text evidence="11">Belongs to the amiloride-sensitive sodium channel (TC 1.A.6) family.</text>
</comment>
<dbReference type="EMBL" id="JAODUO010000184">
    <property type="protein sequence ID" value="KAK2186915.1"/>
    <property type="molecule type" value="Genomic_DNA"/>
</dbReference>
<sequence length="193" mass="21893">MYSGTNMLTFNHTKWNVSNVSMSDVFLKFAHRKKDMIASCRWKGRPCSHDDFQLTVTDAGVCYTFNSRISPNSSVDASGIKHGLQLVLNVEQYEYMRGPHNAVGLKFLLHRQDDVPLVQDFGENIPAGMNTFVAVTVTNETNLPPPHGDCVKERKLRYFDRYSQAACYRECRTDFVVHACGCRDYYMPSSSTG</sequence>
<dbReference type="AlphaFoldDB" id="A0AAD9P2U2"/>
<evidence type="ECO:0000256" key="2">
    <source>
        <dbReference type="ARBA" id="ARBA00022448"/>
    </source>
</evidence>
<keyword evidence="4 11" id="KW-0812">Transmembrane</keyword>
<evidence type="ECO:0000256" key="10">
    <source>
        <dbReference type="ARBA" id="ARBA00023303"/>
    </source>
</evidence>
<keyword evidence="8" id="KW-0472">Membrane</keyword>
<organism evidence="12 13">
    <name type="scientific">Ridgeia piscesae</name>
    <name type="common">Tubeworm</name>
    <dbReference type="NCBI Taxonomy" id="27915"/>
    <lineage>
        <taxon>Eukaryota</taxon>
        <taxon>Metazoa</taxon>
        <taxon>Spiralia</taxon>
        <taxon>Lophotrochozoa</taxon>
        <taxon>Annelida</taxon>
        <taxon>Polychaeta</taxon>
        <taxon>Sedentaria</taxon>
        <taxon>Canalipalpata</taxon>
        <taxon>Sabellida</taxon>
        <taxon>Siboglinidae</taxon>
        <taxon>Ridgeia</taxon>
    </lineage>
</organism>
<evidence type="ECO:0000256" key="7">
    <source>
        <dbReference type="ARBA" id="ARBA00023065"/>
    </source>
</evidence>
<evidence type="ECO:0000256" key="11">
    <source>
        <dbReference type="RuleBase" id="RU000679"/>
    </source>
</evidence>
<protein>
    <submittedName>
        <fullName evidence="12">Uncharacterized protein</fullName>
    </submittedName>
</protein>
<evidence type="ECO:0000256" key="4">
    <source>
        <dbReference type="ARBA" id="ARBA00022692"/>
    </source>
</evidence>
<dbReference type="GO" id="GO:0005886">
    <property type="term" value="C:plasma membrane"/>
    <property type="evidence" value="ECO:0007669"/>
    <property type="project" value="TreeGrafter"/>
</dbReference>
<dbReference type="PRINTS" id="PR01078">
    <property type="entry name" value="AMINACHANNEL"/>
</dbReference>
<comment type="subcellular location">
    <subcellularLocation>
        <location evidence="1">Membrane</location>
        <topology evidence="1">Multi-pass membrane protein</topology>
    </subcellularLocation>
</comment>
<evidence type="ECO:0000256" key="8">
    <source>
        <dbReference type="ARBA" id="ARBA00023136"/>
    </source>
</evidence>
<comment type="caution">
    <text evidence="12">The sequence shown here is derived from an EMBL/GenBank/DDBJ whole genome shotgun (WGS) entry which is preliminary data.</text>
</comment>
<keyword evidence="2 11" id="KW-0813">Transport</keyword>
<accession>A0AAD9P2U2</accession>
<evidence type="ECO:0000256" key="9">
    <source>
        <dbReference type="ARBA" id="ARBA00023201"/>
    </source>
</evidence>
<dbReference type="Pfam" id="PF00858">
    <property type="entry name" value="ASC"/>
    <property type="match status" value="1"/>
</dbReference>
<evidence type="ECO:0000256" key="6">
    <source>
        <dbReference type="ARBA" id="ARBA00023053"/>
    </source>
</evidence>
<evidence type="ECO:0000313" key="12">
    <source>
        <dbReference type="EMBL" id="KAK2186915.1"/>
    </source>
</evidence>
<dbReference type="PANTHER" id="PTHR11690:SF300">
    <property type="entry name" value="PICKPOCKET PROTEIN 19"/>
    <property type="match status" value="1"/>
</dbReference>
<name>A0AAD9P2U2_RIDPI</name>
<gene>
    <name evidence="12" type="ORF">NP493_182g00003</name>
</gene>
<keyword evidence="5" id="KW-1133">Transmembrane helix</keyword>